<dbReference type="GO" id="GO:0140662">
    <property type="term" value="F:ATP-dependent protein folding chaperone"/>
    <property type="evidence" value="ECO:0007669"/>
    <property type="project" value="InterPro"/>
</dbReference>
<dbReference type="PRINTS" id="PR00775">
    <property type="entry name" value="HEATSHOCK90"/>
</dbReference>
<feature type="region of interest" description="A; substrate-binding" evidence="5">
    <location>
        <begin position="1"/>
        <end position="325"/>
    </location>
</feature>
<comment type="subcellular location">
    <subcellularLocation>
        <location evidence="5">Cytoplasm</location>
    </subcellularLocation>
</comment>
<dbReference type="EMBL" id="CP036269">
    <property type="protein sequence ID" value="QDT43192.1"/>
    <property type="molecule type" value="Genomic_DNA"/>
</dbReference>
<dbReference type="SUPFAM" id="SSF110942">
    <property type="entry name" value="HSP90 C-terminal domain"/>
    <property type="match status" value="1"/>
</dbReference>
<dbReference type="AlphaFoldDB" id="A0A517RH45"/>
<dbReference type="RefSeq" id="WP_145217649.1">
    <property type="nucleotide sequence ID" value="NZ_CP036269.1"/>
</dbReference>
<keyword evidence="5" id="KW-0963">Cytoplasm</keyword>
<dbReference type="GO" id="GO:0005737">
    <property type="term" value="C:cytoplasm"/>
    <property type="evidence" value="ECO:0007669"/>
    <property type="project" value="UniProtKB-SubCell"/>
</dbReference>
<protein>
    <recommendedName>
        <fullName evidence="5">Chaperone protein HtpG</fullName>
    </recommendedName>
    <alternativeName>
        <fullName evidence="5">Heat shock protein HtpG</fullName>
    </alternativeName>
    <alternativeName>
        <fullName evidence="5">High temperature protein G</fullName>
    </alternativeName>
</protein>
<feature type="binding site" evidence="6">
    <location>
        <position position="95"/>
    </location>
    <ligand>
        <name>ATP</name>
        <dbReference type="ChEBI" id="CHEBI:30616"/>
    </ligand>
</feature>
<evidence type="ECO:0000256" key="4">
    <source>
        <dbReference type="ARBA" id="ARBA00023186"/>
    </source>
</evidence>
<dbReference type="KEGG" id="gaz:Pan241w_32910"/>
<keyword evidence="5" id="KW-0346">Stress response</keyword>
<evidence type="ECO:0000259" key="8">
    <source>
        <dbReference type="SMART" id="SM00387"/>
    </source>
</evidence>
<dbReference type="Pfam" id="PF00183">
    <property type="entry name" value="HSP90"/>
    <property type="match status" value="1"/>
</dbReference>
<gene>
    <name evidence="5 9" type="primary">htpG</name>
    <name evidence="9" type="ORF">Pan241w_32910</name>
</gene>
<dbReference type="Gene3D" id="3.30.230.80">
    <property type="match status" value="1"/>
</dbReference>
<dbReference type="FunFam" id="3.30.565.10:FF:000005">
    <property type="entry name" value="Heat shock protein 90"/>
    <property type="match status" value="1"/>
</dbReference>
<keyword evidence="10" id="KW-1185">Reference proteome</keyword>
<dbReference type="InterPro" id="IPR037196">
    <property type="entry name" value="HSP90_C"/>
</dbReference>
<dbReference type="PIRSF" id="PIRSF002583">
    <property type="entry name" value="Hsp90"/>
    <property type="match status" value="1"/>
</dbReference>
<dbReference type="InterPro" id="IPR020568">
    <property type="entry name" value="Ribosomal_Su5_D2-typ_SF"/>
</dbReference>
<feature type="binding site" evidence="6">
    <location>
        <position position="87"/>
    </location>
    <ligand>
        <name>ATP</name>
        <dbReference type="ChEBI" id="CHEBI:30616"/>
    </ligand>
</feature>
<dbReference type="Proteomes" id="UP000317171">
    <property type="component" value="Chromosome"/>
</dbReference>
<dbReference type="Pfam" id="PF13589">
    <property type="entry name" value="HATPase_c_3"/>
    <property type="match status" value="1"/>
</dbReference>
<dbReference type="Gene3D" id="3.30.565.10">
    <property type="entry name" value="Histidine kinase-like ATPase, C-terminal domain"/>
    <property type="match status" value="1"/>
</dbReference>
<evidence type="ECO:0000256" key="7">
    <source>
        <dbReference type="SAM" id="MobiDB-lite"/>
    </source>
</evidence>
<evidence type="ECO:0000313" key="10">
    <source>
        <dbReference type="Proteomes" id="UP000317171"/>
    </source>
</evidence>
<feature type="binding site" evidence="6">
    <location>
        <position position="82"/>
    </location>
    <ligand>
        <name>ATP</name>
        <dbReference type="ChEBI" id="CHEBI:30616"/>
    </ligand>
</feature>
<dbReference type="SMART" id="SM00387">
    <property type="entry name" value="HATPase_c"/>
    <property type="match status" value="1"/>
</dbReference>
<feature type="binding site" evidence="6">
    <location>
        <position position="325"/>
    </location>
    <ligand>
        <name>ATP</name>
        <dbReference type="ChEBI" id="CHEBI:30616"/>
    </ligand>
</feature>
<evidence type="ECO:0000256" key="2">
    <source>
        <dbReference type="ARBA" id="ARBA00022741"/>
    </source>
</evidence>
<dbReference type="SUPFAM" id="SSF55874">
    <property type="entry name" value="ATPase domain of HSP90 chaperone/DNA topoisomerase II/histidine kinase"/>
    <property type="match status" value="1"/>
</dbReference>
<dbReference type="GO" id="GO:0005524">
    <property type="term" value="F:ATP binding"/>
    <property type="evidence" value="ECO:0007669"/>
    <property type="project" value="UniProtKB-UniRule"/>
</dbReference>
<evidence type="ECO:0000256" key="5">
    <source>
        <dbReference type="HAMAP-Rule" id="MF_00505"/>
    </source>
</evidence>
<feature type="binding site" evidence="6">
    <location>
        <begin position="102"/>
        <end position="103"/>
    </location>
    <ligand>
        <name>ATP</name>
        <dbReference type="ChEBI" id="CHEBI:30616"/>
    </ligand>
</feature>
<dbReference type="InterPro" id="IPR003594">
    <property type="entry name" value="HATPase_dom"/>
</dbReference>
<comment type="similarity">
    <text evidence="1 5">Belongs to the heat shock protein 90 family.</text>
</comment>
<feature type="compositionally biased region" description="Basic and acidic residues" evidence="7">
    <location>
        <begin position="490"/>
        <end position="504"/>
    </location>
</feature>
<feature type="region of interest" description="Disordered" evidence="7">
    <location>
        <begin position="475"/>
        <end position="504"/>
    </location>
</feature>
<feature type="domain" description="Histidine kinase/HSP90-like ATPase" evidence="8">
    <location>
        <begin position="30"/>
        <end position="184"/>
    </location>
</feature>
<evidence type="ECO:0000256" key="1">
    <source>
        <dbReference type="ARBA" id="ARBA00008239"/>
    </source>
</evidence>
<dbReference type="NCBIfam" id="NF003555">
    <property type="entry name" value="PRK05218.1"/>
    <property type="match status" value="1"/>
</dbReference>
<feature type="binding site" evidence="6">
    <location>
        <position position="41"/>
    </location>
    <ligand>
        <name>ATP</name>
        <dbReference type="ChEBI" id="CHEBI:30616"/>
    </ligand>
</feature>
<dbReference type="Gene3D" id="1.20.120.790">
    <property type="entry name" value="Heat shock protein 90, C-terminal domain"/>
    <property type="match status" value="1"/>
</dbReference>
<evidence type="ECO:0000256" key="3">
    <source>
        <dbReference type="ARBA" id="ARBA00022840"/>
    </source>
</evidence>
<dbReference type="HAMAP" id="MF_00505">
    <property type="entry name" value="HSP90"/>
    <property type="match status" value="1"/>
</dbReference>
<dbReference type="CDD" id="cd16927">
    <property type="entry name" value="HATPase_Hsp90-like"/>
    <property type="match status" value="1"/>
</dbReference>
<reference evidence="9 10" key="1">
    <citation type="submission" date="2019-02" db="EMBL/GenBank/DDBJ databases">
        <title>Deep-cultivation of Planctomycetes and their phenomic and genomic characterization uncovers novel biology.</title>
        <authorList>
            <person name="Wiegand S."/>
            <person name="Jogler M."/>
            <person name="Boedeker C."/>
            <person name="Pinto D."/>
            <person name="Vollmers J."/>
            <person name="Rivas-Marin E."/>
            <person name="Kohn T."/>
            <person name="Peeters S.H."/>
            <person name="Heuer A."/>
            <person name="Rast P."/>
            <person name="Oberbeckmann S."/>
            <person name="Bunk B."/>
            <person name="Jeske O."/>
            <person name="Meyerdierks A."/>
            <person name="Storesund J.E."/>
            <person name="Kallscheuer N."/>
            <person name="Luecker S."/>
            <person name="Lage O.M."/>
            <person name="Pohl T."/>
            <person name="Merkel B.J."/>
            <person name="Hornburger P."/>
            <person name="Mueller R.-W."/>
            <person name="Bruemmer F."/>
            <person name="Labrenz M."/>
            <person name="Spormann A.M."/>
            <person name="Op den Camp H."/>
            <person name="Overmann J."/>
            <person name="Amann R."/>
            <person name="Jetten M.S.M."/>
            <person name="Mascher T."/>
            <person name="Medema M.H."/>
            <person name="Devos D.P."/>
            <person name="Kaster A.-K."/>
            <person name="Ovreas L."/>
            <person name="Rohde M."/>
            <person name="Galperin M.Y."/>
            <person name="Jogler C."/>
        </authorList>
    </citation>
    <scope>NUCLEOTIDE SEQUENCE [LARGE SCALE GENOMIC DNA]</scope>
    <source>
        <strain evidence="9 10">Pan241w</strain>
    </source>
</reference>
<sequence>MNEKTTSEKFTFQAEIKKLLDLLSHSLYQNREIAIRELISNASDALDKYRFLALTDESIKDEQPLEIRLEPDAENRILGICDNGVGMTHAELIENIGTIAHSGSLDFLKNAAGDEKEEVSLIGKFGVGFYSAFMLADKVEVLTRSYQEESGWKWESDGTGSFTIEPQEGLERGTSIRLHLRKDLDEFTNDTRLKFILNKYSTFVPYPIKLGEELVNDQPPIWLEPKTQLTQEQYDGFYQYLAHNGEEQARWHLHLSSDSPFQFHSILYCPQSNLELMGFGRTEHGISLCAKRILVQNDNRDLLPEYLRFIYGLVDSADLPLNISRESLQDNTIFRKIQKVLVKRVLSHLASMAKDDEEKYLEFYRQFGSCLREGIGTDFENRDTIAKLLRFPSSNGTSENELVSLEAYLERADESQKQIYYLGGNDFNTIAKNPNLEIFRKKGIEVFYLPDPMDEIVLSNLMKFEDHDIVSIDSSDVKLPGETDTEVDSEEKSEKKEEQKEPLSPEFEKVISLFEEELKDDVESVTKSDRLTDSPCCLVMPEGAISSQLQKVLSMNNKDFPTTKRILEINPDAELIKRLCTLSSNADQHAFIKQCGRQLFWNASLMTGIATSPEEITSNIQNMMEELAQKRSPIIT</sequence>
<comment type="caution">
    <text evidence="5">Lacks conserved residue(s) required for the propagation of feature annotation.</text>
</comment>
<feature type="binding site" evidence="6">
    <location>
        <position position="37"/>
    </location>
    <ligand>
        <name>ATP</name>
        <dbReference type="ChEBI" id="CHEBI:30616"/>
    </ligand>
</feature>
<organism evidence="9 10">
    <name type="scientific">Gimesia alba</name>
    <dbReference type="NCBI Taxonomy" id="2527973"/>
    <lineage>
        <taxon>Bacteria</taxon>
        <taxon>Pseudomonadati</taxon>
        <taxon>Planctomycetota</taxon>
        <taxon>Planctomycetia</taxon>
        <taxon>Planctomycetales</taxon>
        <taxon>Planctomycetaceae</taxon>
        <taxon>Gimesia</taxon>
    </lineage>
</organism>
<dbReference type="OrthoDB" id="9802640at2"/>
<dbReference type="PANTHER" id="PTHR11528">
    <property type="entry name" value="HEAT SHOCK PROTEIN 90 FAMILY MEMBER"/>
    <property type="match status" value="1"/>
</dbReference>
<proteinExistence type="inferred from homology"/>
<comment type="subunit">
    <text evidence="5">Homodimer.</text>
</comment>
<dbReference type="InterPro" id="IPR020575">
    <property type="entry name" value="Hsp90_N"/>
</dbReference>
<dbReference type="SUPFAM" id="SSF54211">
    <property type="entry name" value="Ribosomal protein S5 domain 2-like"/>
    <property type="match status" value="1"/>
</dbReference>
<dbReference type="Gene3D" id="3.40.50.11260">
    <property type="match status" value="1"/>
</dbReference>
<name>A0A517RH45_9PLAN</name>
<keyword evidence="4 5" id="KW-0143">Chaperone</keyword>
<keyword evidence="2 5" id="KW-0547">Nucleotide-binding</keyword>
<dbReference type="InterPro" id="IPR036890">
    <property type="entry name" value="HATPase_C_sf"/>
</dbReference>
<feature type="region of interest" description="C" evidence="5">
    <location>
        <begin position="552"/>
        <end position="636"/>
    </location>
</feature>
<dbReference type="GO" id="GO:0016887">
    <property type="term" value="F:ATP hydrolysis activity"/>
    <property type="evidence" value="ECO:0007669"/>
    <property type="project" value="InterPro"/>
</dbReference>
<comment type="function">
    <text evidence="5">Molecular chaperone. Has ATPase activity.</text>
</comment>
<dbReference type="InterPro" id="IPR001404">
    <property type="entry name" value="Hsp90_fam"/>
</dbReference>
<keyword evidence="3 5" id="KW-0067">ATP-binding</keyword>
<feature type="binding site" evidence="6">
    <location>
        <position position="174"/>
    </location>
    <ligand>
        <name>ATP</name>
        <dbReference type="ChEBI" id="CHEBI:30616"/>
    </ligand>
</feature>
<dbReference type="GO" id="GO:0051082">
    <property type="term" value="F:unfolded protein binding"/>
    <property type="evidence" value="ECO:0007669"/>
    <property type="project" value="UniProtKB-UniRule"/>
</dbReference>
<evidence type="ECO:0000313" key="9">
    <source>
        <dbReference type="EMBL" id="QDT43192.1"/>
    </source>
</evidence>
<accession>A0A517RH45</accession>
<evidence type="ECO:0000256" key="6">
    <source>
        <dbReference type="PIRSR" id="PIRSR002583-1"/>
    </source>
</evidence>